<dbReference type="Proteomes" id="UP000187172">
    <property type="component" value="Unassembled WGS sequence"/>
</dbReference>
<protein>
    <submittedName>
        <fullName evidence="1">Uncharacterized protein</fullName>
    </submittedName>
</protein>
<dbReference type="RefSeq" id="WP_076174124.1">
    <property type="nucleotide sequence ID" value="NZ_MRTP01000011.1"/>
</dbReference>
<accession>A0A1R1EEZ9</accession>
<sequence>MSLLLREQETKLELIQSIALSQKALARILGSIADISSESDLSARALLENIRLLTQHQDALCRMLTGISLCQPRSGNSAPPWLNASLSAHFAVTRELQED</sequence>
<organism evidence="1 2">
    <name type="scientific">Paenibacillus rhizosphaerae</name>
    <dbReference type="NCBI Taxonomy" id="297318"/>
    <lineage>
        <taxon>Bacteria</taxon>
        <taxon>Bacillati</taxon>
        <taxon>Bacillota</taxon>
        <taxon>Bacilli</taxon>
        <taxon>Bacillales</taxon>
        <taxon>Paenibacillaceae</taxon>
        <taxon>Paenibacillus</taxon>
    </lineage>
</organism>
<comment type="caution">
    <text evidence="1">The sequence shown here is derived from an EMBL/GenBank/DDBJ whole genome shotgun (WGS) entry which is preliminary data.</text>
</comment>
<keyword evidence="2" id="KW-1185">Reference proteome</keyword>
<evidence type="ECO:0000313" key="2">
    <source>
        <dbReference type="Proteomes" id="UP000187172"/>
    </source>
</evidence>
<dbReference type="EMBL" id="MRTP01000011">
    <property type="protein sequence ID" value="OMF50319.1"/>
    <property type="molecule type" value="Genomic_DNA"/>
</dbReference>
<name>A0A1R1EEZ9_9BACL</name>
<dbReference type="AlphaFoldDB" id="A0A1R1EEZ9"/>
<proteinExistence type="predicted"/>
<reference evidence="1 2" key="1">
    <citation type="submission" date="2016-11" db="EMBL/GenBank/DDBJ databases">
        <title>Paenibacillus species isolates.</title>
        <authorList>
            <person name="Beno S.M."/>
        </authorList>
    </citation>
    <scope>NUCLEOTIDE SEQUENCE [LARGE SCALE GENOMIC DNA]</scope>
    <source>
        <strain evidence="1 2">FSL R5-0378</strain>
    </source>
</reference>
<gene>
    <name evidence="1" type="ORF">BK138_27275</name>
</gene>
<evidence type="ECO:0000313" key="1">
    <source>
        <dbReference type="EMBL" id="OMF50319.1"/>
    </source>
</evidence>
<dbReference type="STRING" id="297318.BK138_27275"/>